<organism evidence="2 3">
    <name type="scientific">Streptomyces vinaceus</name>
    <dbReference type="NCBI Taxonomy" id="1960"/>
    <lineage>
        <taxon>Bacteria</taxon>
        <taxon>Bacillati</taxon>
        <taxon>Actinomycetota</taxon>
        <taxon>Actinomycetes</taxon>
        <taxon>Kitasatosporales</taxon>
        <taxon>Streptomycetaceae</taxon>
        <taxon>Streptomyces</taxon>
    </lineage>
</organism>
<dbReference type="EMBL" id="CP023692">
    <property type="protein sequence ID" value="QEV50017.1"/>
    <property type="molecule type" value="Genomic_DNA"/>
</dbReference>
<dbReference type="InterPro" id="IPR036390">
    <property type="entry name" value="WH_DNA-bd_sf"/>
</dbReference>
<evidence type="ECO:0000259" key="1">
    <source>
        <dbReference type="PROSITE" id="PS50995"/>
    </source>
</evidence>
<gene>
    <name evidence="2" type="ORF">CP980_22650</name>
</gene>
<dbReference type="AlphaFoldDB" id="A0A5J6JFD6"/>
<dbReference type="SUPFAM" id="SSF46785">
    <property type="entry name" value="Winged helix' DNA-binding domain"/>
    <property type="match status" value="1"/>
</dbReference>
<dbReference type="Pfam" id="PF12802">
    <property type="entry name" value="MarR_2"/>
    <property type="match status" value="1"/>
</dbReference>
<name>A0A5J6JFD6_STRVI</name>
<keyword evidence="3" id="KW-1185">Reference proteome</keyword>
<dbReference type="PROSITE" id="PS50995">
    <property type="entry name" value="HTH_MARR_2"/>
    <property type="match status" value="1"/>
</dbReference>
<dbReference type="Gene3D" id="1.10.10.10">
    <property type="entry name" value="Winged helix-like DNA-binding domain superfamily/Winged helix DNA-binding domain"/>
    <property type="match status" value="1"/>
</dbReference>
<sequence>MNMKSSNDRWCRIIEQHQRSKACNHSSIVTMSDMTAAQESPHPPQRLGLLLAWHGSITETLMKKALSTAGLSPRHAMTLMHLEEGPLGQRALAERLEVDPSVLVGILNDLEGEGLAVRRRDPADRRRHNVAITDAGSTALAKTNAALDEVELSLFSAFSRADQEALRALLGRIDSNPDHFTCGE</sequence>
<dbReference type="InterPro" id="IPR036388">
    <property type="entry name" value="WH-like_DNA-bd_sf"/>
</dbReference>
<protein>
    <submittedName>
        <fullName evidence="2">MarR family transcriptional regulator</fullName>
    </submittedName>
</protein>
<accession>A0A5J6JFD6</accession>
<dbReference type="InterPro" id="IPR039422">
    <property type="entry name" value="MarR/SlyA-like"/>
</dbReference>
<dbReference type="InterPro" id="IPR000835">
    <property type="entry name" value="HTH_MarR-typ"/>
</dbReference>
<evidence type="ECO:0000313" key="2">
    <source>
        <dbReference type="EMBL" id="QEV50017.1"/>
    </source>
</evidence>
<dbReference type="GO" id="GO:0003700">
    <property type="term" value="F:DNA-binding transcription factor activity"/>
    <property type="evidence" value="ECO:0007669"/>
    <property type="project" value="InterPro"/>
</dbReference>
<dbReference type="PANTHER" id="PTHR33164">
    <property type="entry name" value="TRANSCRIPTIONAL REGULATOR, MARR FAMILY"/>
    <property type="match status" value="1"/>
</dbReference>
<reference evidence="2 3" key="1">
    <citation type="submission" date="2017-09" db="EMBL/GenBank/DDBJ databases">
        <authorList>
            <person name="Lee N."/>
            <person name="Cho B.-K."/>
        </authorList>
    </citation>
    <scope>NUCLEOTIDE SEQUENCE [LARGE SCALE GENOMIC DNA]</scope>
    <source>
        <strain evidence="2 3">ATCC 27476</strain>
    </source>
</reference>
<evidence type="ECO:0000313" key="3">
    <source>
        <dbReference type="Proteomes" id="UP000325563"/>
    </source>
</evidence>
<dbReference type="GO" id="GO:0006950">
    <property type="term" value="P:response to stress"/>
    <property type="evidence" value="ECO:0007669"/>
    <property type="project" value="TreeGrafter"/>
</dbReference>
<dbReference type="PRINTS" id="PR00598">
    <property type="entry name" value="HTHMARR"/>
</dbReference>
<dbReference type="Proteomes" id="UP000325563">
    <property type="component" value="Chromosome"/>
</dbReference>
<dbReference type="KEGG" id="svn:CP980_22650"/>
<proteinExistence type="predicted"/>
<feature type="domain" description="HTH marR-type" evidence="1">
    <location>
        <begin position="44"/>
        <end position="175"/>
    </location>
</feature>
<dbReference type="PANTHER" id="PTHR33164:SF43">
    <property type="entry name" value="HTH-TYPE TRANSCRIPTIONAL REPRESSOR YETL"/>
    <property type="match status" value="1"/>
</dbReference>
<dbReference type="SMART" id="SM00347">
    <property type="entry name" value="HTH_MARR"/>
    <property type="match status" value="1"/>
</dbReference>